<gene>
    <name evidence="5" type="ORF">ACFOGJ_19890</name>
</gene>
<protein>
    <submittedName>
        <fullName evidence="5">Helix-turn-helix domain-containing protein</fullName>
    </submittedName>
</protein>
<keyword evidence="2" id="KW-0238">DNA-binding</keyword>
<dbReference type="SUPFAM" id="SSF46689">
    <property type="entry name" value="Homeodomain-like"/>
    <property type="match status" value="1"/>
</dbReference>
<evidence type="ECO:0000256" key="1">
    <source>
        <dbReference type="ARBA" id="ARBA00023015"/>
    </source>
</evidence>
<evidence type="ECO:0000313" key="6">
    <source>
        <dbReference type="Proteomes" id="UP001595528"/>
    </source>
</evidence>
<dbReference type="InterPro" id="IPR050204">
    <property type="entry name" value="AraC_XylS_family_regulators"/>
</dbReference>
<name>A0ABV7L4I1_9PROT</name>
<keyword evidence="3" id="KW-0804">Transcription</keyword>
<dbReference type="PROSITE" id="PS01124">
    <property type="entry name" value="HTH_ARAC_FAMILY_2"/>
    <property type="match status" value="1"/>
</dbReference>
<dbReference type="InterPro" id="IPR009057">
    <property type="entry name" value="Homeodomain-like_sf"/>
</dbReference>
<dbReference type="EMBL" id="JBHRTR010000034">
    <property type="protein sequence ID" value="MFC3229520.1"/>
    <property type="molecule type" value="Genomic_DNA"/>
</dbReference>
<evidence type="ECO:0000259" key="4">
    <source>
        <dbReference type="PROSITE" id="PS01124"/>
    </source>
</evidence>
<keyword evidence="1" id="KW-0805">Transcription regulation</keyword>
<dbReference type="PANTHER" id="PTHR46796">
    <property type="entry name" value="HTH-TYPE TRANSCRIPTIONAL ACTIVATOR RHAS-RELATED"/>
    <property type="match status" value="1"/>
</dbReference>
<dbReference type="PROSITE" id="PS00041">
    <property type="entry name" value="HTH_ARAC_FAMILY_1"/>
    <property type="match status" value="1"/>
</dbReference>
<proteinExistence type="predicted"/>
<reference evidence="6" key="1">
    <citation type="journal article" date="2019" name="Int. J. Syst. Evol. Microbiol.">
        <title>The Global Catalogue of Microorganisms (GCM) 10K type strain sequencing project: providing services to taxonomists for standard genome sequencing and annotation.</title>
        <authorList>
            <consortium name="The Broad Institute Genomics Platform"/>
            <consortium name="The Broad Institute Genome Sequencing Center for Infectious Disease"/>
            <person name="Wu L."/>
            <person name="Ma J."/>
        </authorList>
    </citation>
    <scope>NUCLEOTIDE SEQUENCE [LARGE SCALE GENOMIC DNA]</scope>
    <source>
        <strain evidence="6">KCTC 42964</strain>
    </source>
</reference>
<evidence type="ECO:0000256" key="2">
    <source>
        <dbReference type="ARBA" id="ARBA00023125"/>
    </source>
</evidence>
<dbReference type="SMART" id="SM00342">
    <property type="entry name" value="HTH_ARAC"/>
    <property type="match status" value="1"/>
</dbReference>
<organism evidence="5 6">
    <name type="scientific">Marinibaculum pumilum</name>
    <dbReference type="NCBI Taxonomy" id="1766165"/>
    <lineage>
        <taxon>Bacteria</taxon>
        <taxon>Pseudomonadati</taxon>
        <taxon>Pseudomonadota</taxon>
        <taxon>Alphaproteobacteria</taxon>
        <taxon>Rhodospirillales</taxon>
        <taxon>Rhodospirillaceae</taxon>
        <taxon>Marinibaculum</taxon>
    </lineage>
</organism>
<dbReference type="PRINTS" id="PR00032">
    <property type="entry name" value="HTHARAC"/>
</dbReference>
<dbReference type="InterPro" id="IPR018062">
    <property type="entry name" value="HTH_AraC-typ_CS"/>
</dbReference>
<evidence type="ECO:0000256" key="3">
    <source>
        <dbReference type="ARBA" id="ARBA00023163"/>
    </source>
</evidence>
<dbReference type="InterPro" id="IPR020449">
    <property type="entry name" value="Tscrpt_reg_AraC-type_HTH"/>
</dbReference>
<dbReference type="Pfam" id="PF12833">
    <property type="entry name" value="HTH_18"/>
    <property type="match status" value="1"/>
</dbReference>
<dbReference type="PANTHER" id="PTHR46796:SF6">
    <property type="entry name" value="ARAC SUBFAMILY"/>
    <property type="match status" value="1"/>
</dbReference>
<dbReference type="Proteomes" id="UP001595528">
    <property type="component" value="Unassembled WGS sequence"/>
</dbReference>
<accession>A0ABV7L4I1</accession>
<keyword evidence="6" id="KW-1185">Reference proteome</keyword>
<dbReference type="RefSeq" id="WP_379903809.1">
    <property type="nucleotide sequence ID" value="NZ_JBHRTR010000034.1"/>
</dbReference>
<comment type="caution">
    <text evidence="5">The sequence shown here is derived from an EMBL/GenBank/DDBJ whole genome shotgun (WGS) entry which is preliminary data.</text>
</comment>
<feature type="domain" description="HTH araC/xylS-type" evidence="4">
    <location>
        <begin position="230"/>
        <end position="330"/>
    </location>
</feature>
<sequence length="357" mass="40171">MPELPGTVDPPGDDPVPHAHFRLGDAPSRQRYELWRDSISCIFEVEAPPDLRAGGDFSAEIEASVFDSIMLARTRTLEQRWHRTPALMARDGMDHYMIQLYEHGDMLWEARDGARSFPTDGLVVFDLAQQVKTRTNNFANLSLFIPRIMLEEHLKSSGDQHLRVLTGREPMVQLLRDHMLSLKRLAPRISARQAVAIAPATVGLAAACLNAAVSPDDPRQSSGVAMARTSAVKRFIELHLDDPRLSADRIARQAGMSRSKLYELFEAYGGVARYVRHRRLRRALLALTDRTHAHCTIYEIALMVGYENDAAFIRAFRNRYGVTPLDVRMAGGIPAEAQRRTAGIDRRHEAWVHHLGL</sequence>
<dbReference type="InterPro" id="IPR018060">
    <property type="entry name" value="HTH_AraC"/>
</dbReference>
<dbReference type="Gene3D" id="1.10.10.60">
    <property type="entry name" value="Homeodomain-like"/>
    <property type="match status" value="1"/>
</dbReference>
<evidence type="ECO:0000313" key="5">
    <source>
        <dbReference type="EMBL" id="MFC3229520.1"/>
    </source>
</evidence>